<name>A0A0D2JU15_9BACT</name>
<dbReference type="InterPro" id="IPR050097">
    <property type="entry name" value="Ferredoxin-NADP_redctase_2"/>
</dbReference>
<dbReference type="InParanoid" id="A0A0D2JU15"/>
<evidence type="ECO:0000256" key="3">
    <source>
        <dbReference type="ARBA" id="ARBA00022827"/>
    </source>
</evidence>
<evidence type="ECO:0000256" key="6">
    <source>
        <dbReference type="ARBA" id="ARBA00023284"/>
    </source>
</evidence>
<dbReference type="AlphaFoldDB" id="A0A0D2JU15"/>
<proteinExistence type="inferred from homology"/>
<dbReference type="GO" id="GO:0016668">
    <property type="term" value="F:oxidoreductase activity, acting on a sulfur group of donors, NAD(P) as acceptor"/>
    <property type="evidence" value="ECO:0007669"/>
    <property type="project" value="UniProtKB-ARBA"/>
</dbReference>
<dbReference type="PROSITE" id="PS00573">
    <property type="entry name" value="PYRIDINE_REDOX_2"/>
    <property type="match status" value="1"/>
</dbReference>
<keyword evidence="9" id="KW-1185">Reference proteome</keyword>
<comment type="caution">
    <text evidence="8">The sequence shown here is derived from an EMBL/GenBank/DDBJ whole genome shotgun (WGS) entry which is preliminary data.</text>
</comment>
<organism evidence="8 9">
    <name type="scientific">Dethiosulfatarculus sandiegensis</name>
    <dbReference type="NCBI Taxonomy" id="1429043"/>
    <lineage>
        <taxon>Bacteria</taxon>
        <taxon>Pseudomonadati</taxon>
        <taxon>Thermodesulfobacteriota</taxon>
        <taxon>Desulfarculia</taxon>
        <taxon>Desulfarculales</taxon>
        <taxon>Desulfarculaceae</taxon>
        <taxon>Dethiosulfatarculus</taxon>
    </lineage>
</organism>
<evidence type="ECO:0000313" key="9">
    <source>
        <dbReference type="Proteomes" id="UP000032233"/>
    </source>
</evidence>
<evidence type="ECO:0000256" key="1">
    <source>
        <dbReference type="ARBA" id="ARBA00009333"/>
    </source>
</evidence>
<gene>
    <name evidence="8" type="ORF">X474_16280</name>
</gene>
<dbReference type="InterPro" id="IPR008255">
    <property type="entry name" value="Pyr_nucl-diS_OxRdtase_2_AS"/>
</dbReference>
<evidence type="ECO:0000256" key="5">
    <source>
        <dbReference type="ARBA" id="ARBA00023157"/>
    </source>
</evidence>
<protein>
    <submittedName>
        <fullName evidence="8">Thioredoxin reductase</fullName>
    </submittedName>
</protein>
<dbReference type="InterPro" id="IPR036188">
    <property type="entry name" value="FAD/NAD-bd_sf"/>
</dbReference>
<dbReference type="PRINTS" id="PR00368">
    <property type="entry name" value="FADPNR"/>
</dbReference>
<dbReference type="InterPro" id="IPR023753">
    <property type="entry name" value="FAD/NAD-binding_dom"/>
</dbReference>
<comment type="similarity">
    <text evidence="1">Belongs to the class-II pyridine nucleotide-disulfide oxidoreductase family.</text>
</comment>
<dbReference type="Proteomes" id="UP000032233">
    <property type="component" value="Unassembled WGS sequence"/>
</dbReference>
<dbReference type="Gene3D" id="3.50.50.60">
    <property type="entry name" value="FAD/NAD(P)-binding domain"/>
    <property type="match status" value="2"/>
</dbReference>
<reference evidence="8 9" key="1">
    <citation type="submission" date="2013-11" db="EMBL/GenBank/DDBJ databases">
        <title>Metagenomic analysis of a methanogenic consortium involved in long chain n-alkane degradation.</title>
        <authorList>
            <person name="Davidova I.A."/>
            <person name="Callaghan A.V."/>
            <person name="Wawrik B."/>
            <person name="Pruitt S."/>
            <person name="Marks C."/>
            <person name="Duncan K.E."/>
            <person name="Suflita J.M."/>
        </authorList>
    </citation>
    <scope>NUCLEOTIDE SEQUENCE [LARGE SCALE GENOMIC DNA]</scope>
    <source>
        <strain evidence="8 9">SPR</strain>
    </source>
</reference>
<evidence type="ECO:0000256" key="2">
    <source>
        <dbReference type="ARBA" id="ARBA00022630"/>
    </source>
</evidence>
<dbReference type="PRINTS" id="PR00469">
    <property type="entry name" value="PNDRDTASEII"/>
</dbReference>
<accession>A0A0D2JU15</accession>
<keyword evidence="4" id="KW-0560">Oxidoreductase</keyword>
<dbReference type="EMBL" id="AZAC01000020">
    <property type="protein sequence ID" value="KIX12970.1"/>
    <property type="molecule type" value="Genomic_DNA"/>
</dbReference>
<keyword evidence="5" id="KW-1015">Disulfide bond</keyword>
<dbReference type="PANTHER" id="PTHR48105">
    <property type="entry name" value="THIOREDOXIN REDUCTASE 1-RELATED-RELATED"/>
    <property type="match status" value="1"/>
</dbReference>
<keyword evidence="6" id="KW-0676">Redox-active center</keyword>
<evidence type="ECO:0000259" key="7">
    <source>
        <dbReference type="Pfam" id="PF07992"/>
    </source>
</evidence>
<feature type="domain" description="FAD/NAD(P)-binding" evidence="7">
    <location>
        <begin position="5"/>
        <end position="291"/>
    </location>
</feature>
<sequence length="309" mass="33291">MDNQYDVIILGGGIASMTAAIYTAQANLKTVILEKSICGGLVNTTFKVTNFPSKTEISGQELMEQVRDQVEALGVDIREVIEVDSISLKGDLKVAQTDEGNFSAPVMILATGRKPKALPIGAECEQIHYCAICDGSAYKGKRVLVVGGGNSGVEESQYLLSSGVAHITLIEQMGRLFASKQSQAELRSHGNKVDVHLNTLVEAILTKDGKLTQVQLKNTETDTVTKLNIDGIFIYMGHDPQNGLFSEAVSLTPQGYINAGAHMETNIPGVFAAGDIVHKKYRQITTAMHDGTIAALSSADYIRKIQHKI</sequence>
<evidence type="ECO:0000256" key="4">
    <source>
        <dbReference type="ARBA" id="ARBA00023002"/>
    </source>
</evidence>
<dbReference type="PATRIC" id="fig|1429043.3.peg.3451"/>
<evidence type="ECO:0000313" key="8">
    <source>
        <dbReference type="EMBL" id="KIX12970.1"/>
    </source>
</evidence>
<dbReference type="Pfam" id="PF07992">
    <property type="entry name" value="Pyr_redox_2"/>
    <property type="match status" value="1"/>
</dbReference>
<dbReference type="SUPFAM" id="SSF51905">
    <property type="entry name" value="FAD/NAD(P)-binding domain"/>
    <property type="match status" value="1"/>
</dbReference>
<dbReference type="STRING" id="1429043.X474_16280"/>
<dbReference type="RefSeq" id="WP_044349934.1">
    <property type="nucleotide sequence ID" value="NZ_AZAC01000020.1"/>
</dbReference>
<keyword evidence="3" id="KW-0274">FAD</keyword>
<keyword evidence="2" id="KW-0285">Flavoprotein</keyword>
<dbReference type="OrthoDB" id="9806179at2"/>